<feature type="domain" description="DUF4220" evidence="2">
    <location>
        <begin position="52"/>
        <end position="444"/>
    </location>
</feature>
<feature type="transmembrane region" description="Helical" evidence="1">
    <location>
        <begin position="332"/>
        <end position="352"/>
    </location>
</feature>
<organism evidence="3 4">
    <name type="scientific">Lithospermum erythrorhizon</name>
    <name type="common">Purple gromwell</name>
    <name type="synonym">Lithospermum officinale var. erythrorhizon</name>
    <dbReference type="NCBI Taxonomy" id="34254"/>
    <lineage>
        <taxon>Eukaryota</taxon>
        <taxon>Viridiplantae</taxon>
        <taxon>Streptophyta</taxon>
        <taxon>Embryophyta</taxon>
        <taxon>Tracheophyta</taxon>
        <taxon>Spermatophyta</taxon>
        <taxon>Magnoliopsida</taxon>
        <taxon>eudicotyledons</taxon>
        <taxon>Gunneridae</taxon>
        <taxon>Pentapetalae</taxon>
        <taxon>asterids</taxon>
        <taxon>lamiids</taxon>
        <taxon>Boraginales</taxon>
        <taxon>Boraginaceae</taxon>
        <taxon>Boraginoideae</taxon>
        <taxon>Lithospermeae</taxon>
        <taxon>Lithospermum</taxon>
    </lineage>
</organism>
<evidence type="ECO:0000256" key="1">
    <source>
        <dbReference type="SAM" id="Phobius"/>
    </source>
</evidence>
<dbReference type="Pfam" id="PF04578">
    <property type="entry name" value="DUF594"/>
    <property type="match status" value="1"/>
</dbReference>
<name>A0AAV3P1N8_LITER</name>
<reference evidence="3 4" key="1">
    <citation type="submission" date="2024-01" db="EMBL/GenBank/DDBJ databases">
        <title>The complete chloroplast genome sequence of Lithospermum erythrorhizon: insights into the phylogenetic relationship among Boraginaceae species and the maternal lineages of purple gromwells.</title>
        <authorList>
            <person name="Okada T."/>
            <person name="Watanabe K."/>
        </authorList>
    </citation>
    <scope>NUCLEOTIDE SEQUENCE [LARGE SCALE GENOMIC DNA]</scope>
</reference>
<feature type="transmembrane region" description="Helical" evidence="1">
    <location>
        <begin position="300"/>
        <end position="320"/>
    </location>
</feature>
<evidence type="ECO:0000259" key="2">
    <source>
        <dbReference type="Pfam" id="PF13968"/>
    </source>
</evidence>
<feature type="transmembrane region" description="Helical" evidence="1">
    <location>
        <begin position="50"/>
        <end position="70"/>
    </location>
</feature>
<dbReference type="PANTHER" id="PTHR31325">
    <property type="entry name" value="OS01G0798800 PROTEIN-RELATED"/>
    <property type="match status" value="1"/>
</dbReference>
<evidence type="ECO:0000313" key="3">
    <source>
        <dbReference type="EMBL" id="GAA0145108.1"/>
    </source>
</evidence>
<feature type="transmembrane region" description="Helical" evidence="1">
    <location>
        <begin position="90"/>
        <end position="110"/>
    </location>
</feature>
<dbReference type="EMBL" id="BAABME010016239">
    <property type="protein sequence ID" value="GAA0145108.1"/>
    <property type="molecule type" value="Genomic_DNA"/>
</dbReference>
<protein>
    <recommendedName>
        <fullName evidence="2">DUF4220 domain-containing protein</fullName>
    </recommendedName>
</protein>
<dbReference type="InterPro" id="IPR025315">
    <property type="entry name" value="DUF4220"/>
</dbReference>
<keyword evidence="1" id="KW-0472">Membrane</keyword>
<dbReference type="InterPro" id="IPR007658">
    <property type="entry name" value="DUF594"/>
</dbReference>
<feature type="transmembrane region" description="Helical" evidence="1">
    <location>
        <begin position="634"/>
        <end position="653"/>
    </location>
</feature>
<gene>
    <name evidence="3" type="ORF">LIER_36074</name>
</gene>
<proteinExistence type="predicted"/>
<dbReference type="AlphaFoldDB" id="A0AAV3P1N8"/>
<feature type="transmembrane region" description="Helical" evidence="1">
    <location>
        <begin position="20"/>
        <end position="38"/>
    </location>
</feature>
<comment type="caution">
    <text evidence="3">The sequence shown here is derived from an EMBL/GenBank/DDBJ whole genome shotgun (WGS) entry which is preliminary data.</text>
</comment>
<dbReference type="Pfam" id="PF13968">
    <property type="entry name" value="DUF4220"/>
    <property type="match status" value="1"/>
</dbReference>
<keyword evidence="1" id="KW-0812">Transmembrane</keyword>
<keyword evidence="4" id="KW-1185">Reference proteome</keyword>
<keyword evidence="1" id="KW-1133">Transmembrane helix</keyword>
<feature type="transmembrane region" description="Helical" evidence="1">
    <location>
        <begin position="660"/>
        <end position="681"/>
    </location>
</feature>
<dbReference type="Proteomes" id="UP001454036">
    <property type="component" value="Unassembled WGS sequence"/>
</dbReference>
<accession>A0AAV3P1N8</accession>
<feature type="transmembrane region" description="Helical" evidence="1">
    <location>
        <begin position="117"/>
        <end position="137"/>
    </location>
</feature>
<evidence type="ECO:0000313" key="4">
    <source>
        <dbReference type="Proteomes" id="UP001454036"/>
    </source>
</evidence>
<feature type="transmembrane region" description="Helical" evidence="1">
    <location>
        <begin position="591"/>
        <end position="614"/>
    </location>
</feature>
<sequence length="838" mass="97236">MEIPIPQSWKDMWEKWDIRTFIILSLSLQTFLILIAPLRKRSSTNWIFMPLWSAYLLADWAANLAVGFISSSQGENHNGNDSNNSDLLAFWAPFLLVHLGGPDTITAFALEDNELWLRHLLGLVFQSLAAVYVFFLSLPTNRLWFPTLLMFLAGIIKYAERTRSLYLASLDSFRESMLTEPDPGPNYAKLMEEYSYKKDAKLPTKIEMIPEPDRKIKAMNKEIEKDLTDTEILLYATKYFNTFKGLIVDLIFSFRERNQSREFFLKRTPRDAFKVVEVELNFMYEILFTKFSVLYTTTGYIFRFISFSAVAVALGLFHVITKKDFSSIDVGISYALLYGAIALDAIALMGLLRSDWFKVLGKRLPDITDQDEKVKHHGILKRFFYWIKRHLTVRKWFNGSLHEDMYGARRQTGHQFSNTGIGKFIQFFHRRWSESIYTFNLIHYCLNGRLPAKEKLIGYIGLTNFLDSLKYVRDQPFNEDLRDLIFLELKQKADLADDLETAREVSAARGEWVLRVQGNEDKAWNNLIKYIVDVDYDQSLLLWHIATELCYNEEIEDPDGADPNVKKNVVVSQEEEKIETNRSISKLVSDYMIYLLIMQPTLMSAVTGIGLIRFRDTCAELKKFLQEKHREPNFIEVSFYAVKRLFVRLFYFIRAIGKYLICICAYAVSLPLYIVFLVWTLCNFVVRKIFMLNYKNLRNLSMKDIPPYSLVEPWLHDEKPNEVKKQKEACRKILDVHTEVDPVAVKGDRSKSVLFDGCILAKHLRKMEKKKKWETLSKVLVEMLCYAAAHCRANAHAQQLSKGGELLGIVWLLMAHLGLGDQFQIGEGYARAKLIIGK</sequence>
<feature type="transmembrane region" description="Helical" evidence="1">
    <location>
        <begin position="143"/>
        <end position="159"/>
    </location>
</feature>